<dbReference type="SUPFAM" id="SSF111369">
    <property type="entry name" value="HlyD-like secretion proteins"/>
    <property type="match status" value="1"/>
</dbReference>
<dbReference type="NCBIfam" id="TIGR01730">
    <property type="entry name" value="RND_mfp"/>
    <property type="match status" value="1"/>
</dbReference>
<comment type="similarity">
    <text evidence="1">Belongs to the membrane fusion protein (MFP) (TC 8.A.1) family.</text>
</comment>
<feature type="domain" description="YknX-like alpha-helical hairpin" evidence="4">
    <location>
        <begin position="116"/>
        <end position="199"/>
    </location>
</feature>
<dbReference type="InterPro" id="IPR058639">
    <property type="entry name" value="BSH_YknX-like"/>
</dbReference>
<dbReference type="InterPro" id="IPR006143">
    <property type="entry name" value="RND_pump_MFP"/>
</dbReference>
<evidence type="ECO:0000259" key="5">
    <source>
        <dbReference type="Pfam" id="PF25984"/>
    </source>
</evidence>
<dbReference type="GO" id="GO:1990281">
    <property type="term" value="C:efflux pump complex"/>
    <property type="evidence" value="ECO:0007669"/>
    <property type="project" value="TreeGrafter"/>
</dbReference>
<evidence type="ECO:0000313" key="8">
    <source>
        <dbReference type="EMBL" id="ARF68268.1"/>
    </source>
</evidence>
<dbReference type="InterPro" id="IPR058636">
    <property type="entry name" value="Beta-barrel_YknX"/>
</dbReference>
<evidence type="ECO:0000256" key="1">
    <source>
        <dbReference type="ARBA" id="ARBA00009477"/>
    </source>
</evidence>
<sequence length="403" mass="44732">MKFFKRRGVLLPETVQTPKKKKKWIIIGVASLLIIAAGINIGIMKSSNKAKTPVDVKFAEVTERNLSNTKLISGQVKPGNIERYYIDPSKGTVKEIFVKEGQEVKKGAPLFRYDTEEINLQIKQAELDQKIISINYGKNKKKLDALKKEMKTAINNSAGKEVLEPLEAQVSELEMQLKTTELEKEKGSLRMDELKRKMGQFTVHSRFDGVVQNLNTSQGSSQEIGGSAKPFLQMVSKEPLQVQGTLTELQKSQIREGQIFIATAKTAPEKTWTGKIIEVSDNPISEEMGTGLTSPETGKQTMSSYTYKAALDTQNDLSPGFHVSLQVQLETKKGLTVPRSSVVELNHEAFVYVEEKGKLRKQMIKTGSSDKASIEVLEGLAAGQKVVEHPSNNTYDGMEVQVK</sequence>
<evidence type="ECO:0000259" key="7">
    <source>
        <dbReference type="Pfam" id="PF25990"/>
    </source>
</evidence>
<proteinExistence type="inferred from homology"/>
<dbReference type="Gene3D" id="1.10.287.470">
    <property type="entry name" value="Helix hairpin bin"/>
    <property type="match status" value="1"/>
</dbReference>
<organism evidence="8 9">
    <name type="scientific">Paenibacillus larvae subsp. pulvifaciens</name>
    <dbReference type="NCBI Taxonomy" id="1477"/>
    <lineage>
        <taxon>Bacteria</taxon>
        <taxon>Bacillati</taxon>
        <taxon>Bacillota</taxon>
        <taxon>Bacilli</taxon>
        <taxon>Bacillales</taxon>
        <taxon>Paenibacillaceae</taxon>
        <taxon>Paenibacillus</taxon>
    </lineage>
</organism>
<evidence type="ECO:0000256" key="2">
    <source>
        <dbReference type="SAM" id="Coils"/>
    </source>
</evidence>
<reference evidence="8 9" key="1">
    <citation type="submission" date="2017-03" db="EMBL/GenBank/DDBJ databases">
        <title>Paenibacillus larvae genome sequencing.</title>
        <authorList>
            <person name="Dingman D.W."/>
        </authorList>
    </citation>
    <scope>NUCLEOTIDE SEQUENCE [LARGE SCALE GENOMIC DNA]</scope>
    <source>
        <strain evidence="8 9">SAG 10367</strain>
    </source>
</reference>
<dbReference type="Proteomes" id="UP000192727">
    <property type="component" value="Chromosome"/>
</dbReference>
<gene>
    <name evidence="8" type="ORF">B7C51_11280</name>
</gene>
<dbReference type="Pfam" id="PF25984">
    <property type="entry name" value="BSH_YknX"/>
    <property type="match status" value="1"/>
</dbReference>
<dbReference type="Gene3D" id="2.40.30.170">
    <property type="match status" value="1"/>
</dbReference>
<keyword evidence="2" id="KW-0175">Coiled coil</keyword>
<keyword evidence="3" id="KW-0812">Transmembrane</keyword>
<protein>
    <submittedName>
        <fullName evidence="8">Efflux transporter periplasmic adaptor subunit</fullName>
    </submittedName>
</protein>
<keyword evidence="3" id="KW-1133">Transmembrane helix</keyword>
<dbReference type="GO" id="GO:0015562">
    <property type="term" value="F:efflux transmembrane transporter activity"/>
    <property type="evidence" value="ECO:0007669"/>
    <property type="project" value="TreeGrafter"/>
</dbReference>
<dbReference type="Pfam" id="PF25989">
    <property type="entry name" value="YknX_C"/>
    <property type="match status" value="1"/>
</dbReference>
<dbReference type="Gene3D" id="2.40.420.20">
    <property type="match status" value="1"/>
</dbReference>
<evidence type="ECO:0000313" key="9">
    <source>
        <dbReference type="Proteomes" id="UP000192727"/>
    </source>
</evidence>
<accession>A0A1V0UTG3</accession>
<keyword evidence="3" id="KW-0472">Membrane</keyword>
<feature type="coiled-coil region" evidence="2">
    <location>
        <begin position="136"/>
        <end position="197"/>
    </location>
</feature>
<dbReference type="Pfam" id="PF25982">
    <property type="entry name" value="HH_YknX"/>
    <property type="match status" value="1"/>
</dbReference>
<dbReference type="Pfam" id="PF25990">
    <property type="entry name" value="Beta-barrel_YknX"/>
    <property type="match status" value="1"/>
</dbReference>
<feature type="domain" description="YknX-like beta-barrel" evidence="7">
    <location>
        <begin position="240"/>
        <end position="327"/>
    </location>
</feature>
<dbReference type="PANTHER" id="PTHR30469:SF15">
    <property type="entry name" value="HLYD FAMILY OF SECRETION PROTEINS"/>
    <property type="match status" value="1"/>
</dbReference>
<dbReference type="Gene3D" id="2.40.50.100">
    <property type="match status" value="1"/>
</dbReference>
<evidence type="ECO:0000259" key="6">
    <source>
        <dbReference type="Pfam" id="PF25989"/>
    </source>
</evidence>
<feature type="domain" description="YknX-like C-terminal permuted SH3-like" evidence="6">
    <location>
        <begin position="334"/>
        <end position="402"/>
    </location>
</feature>
<dbReference type="AlphaFoldDB" id="A0A1V0UTG3"/>
<feature type="transmembrane region" description="Helical" evidence="3">
    <location>
        <begin position="24"/>
        <end position="43"/>
    </location>
</feature>
<evidence type="ECO:0000256" key="3">
    <source>
        <dbReference type="SAM" id="Phobius"/>
    </source>
</evidence>
<dbReference type="EMBL" id="CP020557">
    <property type="protein sequence ID" value="ARF68268.1"/>
    <property type="molecule type" value="Genomic_DNA"/>
</dbReference>
<name>A0A1V0UTG3_9BACL</name>
<dbReference type="InterPro" id="IPR058638">
    <property type="entry name" value="HH_YknX-like"/>
</dbReference>
<dbReference type="PANTHER" id="PTHR30469">
    <property type="entry name" value="MULTIDRUG RESISTANCE PROTEIN MDTA"/>
    <property type="match status" value="1"/>
</dbReference>
<feature type="domain" description="YknX-like barrel-sandwich hybrid" evidence="5">
    <location>
        <begin position="82"/>
        <end position="234"/>
    </location>
</feature>
<dbReference type="InterPro" id="IPR058637">
    <property type="entry name" value="YknX-like_C"/>
</dbReference>
<evidence type="ECO:0000259" key="4">
    <source>
        <dbReference type="Pfam" id="PF25982"/>
    </source>
</evidence>